<dbReference type="AlphaFoldDB" id="A0A6S7LRU7"/>
<gene>
    <name evidence="1" type="ORF">PACLA_8A024477</name>
</gene>
<protein>
    <submittedName>
        <fullName evidence="1">Uncharacterized protein</fullName>
    </submittedName>
</protein>
<dbReference type="SUPFAM" id="SSF50494">
    <property type="entry name" value="Trypsin-like serine proteases"/>
    <property type="match status" value="1"/>
</dbReference>
<proteinExistence type="predicted"/>
<dbReference type="InterPro" id="IPR009003">
    <property type="entry name" value="Peptidase_S1_PA"/>
</dbReference>
<keyword evidence="2" id="KW-1185">Reference proteome</keyword>
<sequence length="295" mass="32355">DKSEDHDYGLILLPGHGNSDDGFGWSTIVPDNELNNRLITICGFPGDKPLNTMWITGRQIKRYTANLLYYDNVDPNAGQSGSPVYTWYGGYWTVLGVDGVGVNSDNSAARFTVEMISRFLRRMNSLNPVTLMSVTFPDVYMRCDGNGVTKHKAKGSGIVNCQYKPPGTYEKFYIIPVETKPSSASEHPFTVALESAEFSNVYVRMDSEGMNAPQSPGGGVVNCQASVGSWESFVMVKQSSGACSFRSVAFPHCFIRMDGRNVTKNTGPGAGVVNCQYYSNPSDVTDWELFYVNGS</sequence>
<dbReference type="InterPro" id="IPR043504">
    <property type="entry name" value="Peptidase_S1_PA_chymotrypsin"/>
</dbReference>
<evidence type="ECO:0000313" key="1">
    <source>
        <dbReference type="EMBL" id="CAB4042332.1"/>
    </source>
</evidence>
<dbReference type="OrthoDB" id="5971206at2759"/>
<dbReference type="Gene3D" id="2.80.10.50">
    <property type="match status" value="1"/>
</dbReference>
<organism evidence="1 2">
    <name type="scientific">Paramuricea clavata</name>
    <name type="common">Red gorgonian</name>
    <name type="synonym">Violescent sea-whip</name>
    <dbReference type="NCBI Taxonomy" id="317549"/>
    <lineage>
        <taxon>Eukaryota</taxon>
        <taxon>Metazoa</taxon>
        <taxon>Cnidaria</taxon>
        <taxon>Anthozoa</taxon>
        <taxon>Octocorallia</taxon>
        <taxon>Malacalcyonacea</taxon>
        <taxon>Plexauridae</taxon>
        <taxon>Paramuricea</taxon>
    </lineage>
</organism>
<dbReference type="Proteomes" id="UP001152795">
    <property type="component" value="Unassembled WGS sequence"/>
</dbReference>
<comment type="caution">
    <text evidence="1">The sequence shown here is derived from an EMBL/GenBank/DDBJ whole genome shotgun (WGS) entry which is preliminary data.</text>
</comment>
<dbReference type="Gene3D" id="2.40.10.10">
    <property type="entry name" value="Trypsin-like serine proteases"/>
    <property type="match status" value="1"/>
</dbReference>
<feature type="non-terminal residue" evidence="1">
    <location>
        <position position="1"/>
    </location>
</feature>
<reference evidence="1" key="1">
    <citation type="submission" date="2020-04" db="EMBL/GenBank/DDBJ databases">
        <authorList>
            <person name="Alioto T."/>
            <person name="Alioto T."/>
            <person name="Gomez Garrido J."/>
        </authorList>
    </citation>
    <scope>NUCLEOTIDE SEQUENCE</scope>
    <source>
        <strain evidence="1">A484AB</strain>
    </source>
</reference>
<dbReference type="CDD" id="cd00257">
    <property type="entry name" value="beta-trefoil_FSCN-like"/>
    <property type="match status" value="1"/>
</dbReference>
<accession>A0A6S7LRU7</accession>
<dbReference type="EMBL" id="CACRXK020029917">
    <property type="protein sequence ID" value="CAB4042332.1"/>
    <property type="molecule type" value="Genomic_DNA"/>
</dbReference>
<evidence type="ECO:0000313" key="2">
    <source>
        <dbReference type="Proteomes" id="UP001152795"/>
    </source>
</evidence>
<name>A0A6S7LRU7_PARCT</name>